<reference evidence="1 2" key="1">
    <citation type="submission" date="2017-12" db="EMBL/GenBank/DDBJ databases">
        <title>The whole genome sequence of the Acidipropionibacterium virtanenii sp. nov. type strain JS278.</title>
        <authorList>
            <person name="Laine P."/>
            <person name="Deptula P."/>
            <person name="Varmanen P."/>
            <person name="Auvinen P."/>
        </authorList>
    </citation>
    <scope>NUCLEOTIDE SEQUENCE [LARGE SCALE GENOMIC DNA]</scope>
    <source>
        <strain evidence="1 2">JS278</strain>
    </source>
</reference>
<dbReference type="InterPro" id="IPR023198">
    <property type="entry name" value="PGP-like_dom2"/>
</dbReference>
<dbReference type="PANTHER" id="PTHR43434">
    <property type="entry name" value="PHOSPHOGLYCOLATE PHOSPHATASE"/>
    <property type="match status" value="1"/>
</dbReference>
<keyword evidence="2" id="KW-1185">Reference proteome</keyword>
<dbReference type="PANTHER" id="PTHR43434:SF20">
    <property type="entry name" value="5'-NUCLEOTIDASE"/>
    <property type="match status" value="1"/>
</dbReference>
<dbReference type="Gene3D" id="1.10.150.240">
    <property type="entry name" value="Putative phosphatase, domain 2"/>
    <property type="match status" value="1"/>
</dbReference>
<proteinExistence type="predicted"/>
<dbReference type="AlphaFoldDB" id="A0A344UWW8"/>
<dbReference type="GO" id="GO:0004713">
    <property type="term" value="F:protein tyrosine kinase activity"/>
    <property type="evidence" value="ECO:0007669"/>
    <property type="project" value="TreeGrafter"/>
</dbReference>
<protein>
    <submittedName>
        <fullName evidence="1">5'-nucleotidase</fullName>
        <ecNumber evidence="1">3.1.3.5</ecNumber>
    </submittedName>
</protein>
<evidence type="ECO:0000313" key="2">
    <source>
        <dbReference type="Proteomes" id="UP000251995"/>
    </source>
</evidence>
<dbReference type="Proteomes" id="UP000251995">
    <property type="component" value="Chromosome"/>
</dbReference>
<dbReference type="KEGG" id="acij:JS278_02628"/>
<dbReference type="SUPFAM" id="SSF56784">
    <property type="entry name" value="HAD-like"/>
    <property type="match status" value="1"/>
</dbReference>
<evidence type="ECO:0000313" key="1">
    <source>
        <dbReference type="EMBL" id="AXE39766.1"/>
    </source>
</evidence>
<dbReference type="InterPro" id="IPR036412">
    <property type="entry name" value="HAD-like_sf"/>
</dbReference>
<dbReference type="Pfam" id="PF13419">
    <property type="entry name" value="HAD_2"/>
    <property type="match status" value="1"/>
</dbReference>
<dbReference type="EC" id="3.1.3.5" evidence="1"/>
<dbReference type="EMBL" id="CP025198">
    <property type="protein sequence ID" value="AXE39766.1"/>
    <property type="molecule type" value="Genomic_DNA"/>
</dbReference>
<dbReference type="SFLD" id="SFLDS00003">
    <property type="entry name" value="Haloacid_Dehalogenase"/>
    <property type="match status" value="1"/>
</dbReference>
<sequence>MKGTTAGNWTTVGNWTTDGNWTTVLFDMDGTISDSLDCIAGALRLMAADLGLPEPDLSDVTTFMGPPMTDTVRRITGFTDTVEIERASGLYRDHHDELEYLVSVYPGVVELICDLHDAGVAVGLATSKRIRIARRWLDDYHLTGEFDAVAGASETQAGADKAGIIAEALDQLRAKGRDTSRTVMIGDRSHDVEGAAAHSIPTIYVDWGYGTAAEAATAAYRAHDVTELRGLLLG</sequence>
<keyword evidence="1" id="KW-0378">Hydrolase</keyword>
<accession>A0A344UWW8</accession>
<organism evidence="1 2">
    <name type="scientific">Acidipropionibacterium virtanenii</name>
    <dbReference type="NCBI Taxonomy" id="2057246"/>
    <lineage>
        <taxon>Bacteria</taxon>
        <taxon>Bacillati</taxon>
        <taxon>Actinomycetota</taxon>
        <taxon>Actinomycetes</taxon>
        <taxon>Propionibacteriales</taxon>
        <taxon>Propionibacteriaceae</taxon>
        <taxon>Acidipropionibacterium</taxon>
    </lineage>
</organism>
<gene>
    <name evidence="1" type="ORF">JS278_02628</name>
</gene>
<dbReference type="GO" id="GO:0008253">
    <property type="term" value="F:5'-nucleotidase activity"/>
    <property type="evidence" value="ECO:0007669"/>
    <property type="project" value="UniProtKB-EC"/>
</dbReference>
<dbReference type="InterPro" id="IPR050155">
    <property type="entry name" value="HAD-like_hydrolase_sf"/>
</dbReference>
<dbReference type="Gene3D" id="3.40.50.1000">
    <property type="entry name" value="HAD superfamily/HAD-like"/>
    <property type="match status" value="1"/>
</dbReference>
<dbReference type="GO" id="GO:0005829">
    <property type="term" value="C:cytosol"/>
    <property type="evidence" value="ECO:0007669"/>
    <property type="project" value="TreeGrafter"/>
</dbReference>
<dbReference type="InterPro" id="IPR023214">
    <property type="entry name" value="HAD_sf"/>
</dbReference>
<dbReference type="SFLD" id="SFLDG01129">
    <property type="entry name" value="C1.5:_HAD__Beta-PGM__Phosphata"/>
    <property type="match status" value="1"/>
</dbReference>
<name>A0A344UWW8_9ACTN</name>
<dbReference type="InterPro" id="IPR041492">
    <property type="entry name" value="HAD_2"/>
</dbReference>